<sequence>MGFIVFWIFVLLGLFAIGGFFMFRKFLKVLPKEDGMSTLDWEEHYVNESLHLWHDEAKELLEEFVSPVPELFRPVAKQKIAAKIGEVALADGASKIEFKHMLEGYITATPKRDHKFLRKRLTELEIEFSQYEYLFELADK</sequence>
<accession>A0A8J7KDW9</accession>
<comment type="caution">
    <text evidence="2">The sequence shown here is derived from an EMBL/GenBank/DDBJ whole genome shotgun (WGS) entry which is preliminary data.</text>
</comment>
<keyword evidence="1" id="KW-1133">Transmembrane helix</keyword>
<evidence type="ECO:0000313" key="2">
    <source>
        <dbReference type="EMBL" id="MBF4500546.1"/>
    </source>
</evidence>
<feature type="transmembrane region" description="Helical" evidence="1">
    <location>
        <begin position="6"/>
        <end position="23"/>
    </location>
</feature>
<evidence type="ECO:0000313" key="3">
    <source>
        <dbReference type="Proteomes" id="UP000622653"/>
    </source>
</evidence>
<proteinExistence type="predicted"/>
<dbReference type="Pfam" id="PF11084">
    <property type="entry name" value="DUF2621"/>
    <property type="match status" value="1"/>
</dbReference>
<name>A0A8J7KDW9_9BACL</name>
<dbReference type="InterPro" id="IPR020203">
    <property type="entry name" value="YneK"/>
</dbReference>
<evidence type="ECO:0000256" key="1">
    <source>
        <dbReference type="SAM" id="Phobius"/>
    </source>
</evidence>
<gene>
    <name evidence="2" type="ORF">IRY55_04145</name>
</gene>
<keyword evidence="3" id="KW-1185">Reference proteome</keyword>
<dbReference type="EMBL" id="JADKPV010000001">
    <property type="protein sequence ID" value="MBF4500546.1"/>
    <property type="molecule type" value="Genomic_DNA"/>
</dbReference>
<dbReference type="AlphaFoldDB" id="A0A8J7KDW9"/>
<reference evidence="2" key="1">
    <citation type="submission" date="2020-11" db="EMBL/GenBank/DDBJ databases">
        <title>Multidrug resistant novel bacterium Savagea serpentis sp. nov., isolated from the scats of a vine snake (Ahaetulla nasuta).</title>
        <authorList>
            <person name="Venkata Ramana V."/>
            <person name="Vikas Patil S."/>
            <person name="Yogita Lugani V."/>
        </authorList>
    </citation>
    <scope>NUCLEOTIDE SEQUENCE</scope>
    <source>
        <strain evidence="2">SN6</strain>
    </source>
</reference>
<dbReference type="Proteomes" id="UP000622653">
    <property type="component" value="Unassembled WGS sequence"/>
</dbReference>
<dbReference type="RefSeq" id="WP_194562385.1">
    <property type="nucleotide sequence ID" value="NZ_JADKPV010000001.1"/>
</dbReference>
<protein>
    <submittedName>
        <fullName evidence="2">DUF2621 family protein</fullName>
    </submittedName>
</protein>
<organism evidence="2 3">
    <name type="scientific">Savagea serpentis</name>
    <dbReference type="NCBI Taxonomy" id="2785297"/>
    <lineage>
        <taxon>Bacteria</taxon>
        <taxon>Bacillati</taxon>
        <taxon>Bacillota</taxon>
        <taxon>Bacilli</taxon>
        <taxon>Bacillales</taxon>
        <taxon>Caryophanaceae</taxon>
        <taxon>Savagea</taxon>
    </lineage>
</organism>
<keyword evidence="1" id="KW-0812">Transmembrane</keyword>
<keyword evidence="1" id="KW-0472">Membrane</keyword>